<dbReference type="EMBL" id="CP080590">
    <property type="protein sequence ID" value="QYO77278.1"/>
    <property type="molecule type" value="Genomic_DNA"/>
</dbReference>
<evidence type="ECO:0000259" key="1">
    <source>
        <dbReference type="SMART" id="SM00507"/>
    </source>
</evidence>
<keyword evidence="2" id="KW-0540">Nuclease</keyword>
<dbReference type="CDD" id="cd00085">
    <property type="entry name" value="HNHc"/>
    <property type="match status" value="1"/>
</dbReference>
<dbReference type="Proteomes" id="UP000825799">
    <property type="component" value="Chromosome"/>
</dbReference>
<dbReference type="SMART" id="SM00507">
    <property type="entry name" value="HNHc"/>
    <property type="match status" value="1"/>
</dbReference>
<keyword evidence="2" id="KW-0255">Endonuclease</keyword>
<dbReference type="InterPro" id="IPR003615">
    <property type="entry name" value="HNH_nuc"/>
</dbReference>
<keyword evidence="2" id="KW-0378">Hydrolase</keyword>
<gene>
    <name evidence="2" type="ORF">K1X15_01430</name>
</gene>
<evidence type="ECO:0000313" key="3">
    <source>
        <dbReference type="Proteomes" id="UP000825799"/>
    </source>
</evidence>
<reference evidence="2 3" key="1">
    <citation type="submission" date="2021-08" db="EMBL/GenBank/DDBJ databases">
        <title>Devosia salina sp. nov., isolated from the South China Sea sediment.</title>
        <authorList>
            <person name="Zhou Z."/>
        </authorList>
    </citation>
    <scope>NUCLEOTIDE SEQUENCE [LARGE SCALE GENOMIC DNA]</scope>
    <source>
        <strain evidence="2 3">SCS-3</strain>
    </source>
</reference>
<keyword evidence="3" id="KW-1185">Reference proteome</keyword>
<dbReference type="GO" id="GO:0004519">
    <property type="term" value="F:endonuclease activity"/>
    <property type="evidence" value="ECO:0007669"/>
    <property type="project" value="UniProtKB-KW"/>
</dbReference>
<sequence>MPFAVLNVRPSRQKSFDVVRIDNRNKDLAMKAIGRKVLLYAPRDEVRHGYFGKAEVSEVRLDAMHRRFMFLDLCQIEIFAHSIRLEQVAEPLEALAYRPDGSIAFSYFSTGIRRLSAPDRRAILRLERTLLPFDGLEAPAQPELVARPSAPSPLRRINRAMALRDAQLRWQVLEHYGPACAICGSNFGDVERGLYEVEVCHLQALRFGGPDALSNVMPMCRTHHWAFDAGLFTLAQQGQILVSNRMVPDLRTRFNGRSRAWLPDAQSARPAAVHLQFHRDMVFQP</sequence>
<feature type="domain" description="HNH nuclease" evidence="1">
    <location>
        <begin position="168"/>
        <end position="225"/>
    </location>
</feature>
<dbReference type="Pfam" id="PF13391">
    <property type="entry name" value="HNH_2"/>
    <property type="match status" value="1"/>
</dbReference>
<protein>
    <submittedName>
        <fullName evidence="2">HNH endonuclease</fullName>
    </submittedName>
</protein>
<dbReference type="Gene3D" id="1.10.30.50">
    <property type="match status" value="1"/>
</dbReference>
<name>A0ABX8WES2_9HYPH</name>
<organism evidence="2 3">
    <name type="scientific">Devosia salina</name>
    <dbReference type="NCBI Taxonomy" id="2860336"/>
    <lineage>
        <taxon>Bacteria</taxon>
        <taxon>Pseudomonadati</taxon>
        <taxon>Pseudomonadota</taxon>
        <taxon>Alphaproteobacteria</taxon>
        <taxon>Hyphomicrobiales</taxon>
        <taxon>Devosiaceae</taxon>
        <taxon>Devosia</taxon>
    </lineage>
</organism>
<accession>A0ABX8WES2</accession>
<evidence type="ECO:0000313" key="2">
    <source>
        <dbReference type="EMBL" id="QYO77278.1"/>
    </source>
</evidence>
<proteinExistence type="predicted"/>
<dbReference type="RefSeq" id="WP_220305740.1">
    <property type="nucleotide sequence ID" value="NZ_CP080590.1"/>
</dbReference>